<feature type="compositionally biased region" description="Low complexity" evidence="1">
    <location>
        <begin position="676"/>
        <end position="715"/>
    </location>
</feature>
<evidence type="ECO:0000313" key="2">
    <source>
        <dbReference type="EMBL" id="TPP55123.1"/>
    </source>
</evidence>
<feature type="compositionally biased region" description="Low complexity" evidence="1">
    <location>
        <begin position="744"/>
        <end position="767"/>
    </location>
</feature>
<feature type="region of interest" description="Disordered" evidence="1">
    <location>
        <begin position="457"/>
        <end position="537"/>
    </location>
</feature>
<reference evidence="3" key="1">
    <citation type="submission" date="2019-02" db="EMBL/GenBank/DDBJ databases">
        <title>FDA dAtabase for Regulatory Grade micrObial Sequences (FDA-ARGOS): Supporting development and validation of Infectious Disease Dx tests.</title>
        <authorList>
            <person name="Duncan R."/>
            <person name="Fisher C."/>
            <person name="Tallon L."/>
            <person name="Sadzewicz L."/>
            <person name="Sengamalay N."/>
            <person name="Ott S."/>
            <person name="Godinez A."/>
            <person name="Nagaraj S."/>
            <person name="Vavikolanu K."/>
            <person name="Vyas G."/>
            <person name="Nadendla S."/>
            <person name="Aluvathingal J."/>
            <person name="Sichtig H."/>
        </authorList>
    </citation>
    <scope>NUCLEOTIDE SEQUENCE [LARGE SCALE GENOMIC DNA]</scope>
    <source>
        <strain evidence="3">FDAARGOS_360</strain>
    </source>
</reference>
<feature type="compositionally biased region" description="Low complexity" evidence="1">
    <location>
        <begin position="462"/>
        <end position="489"/>
    </location>
</feature>
<dbReference type="AlphaFoldDB" id="A0A504Y2K5"/>
<comment type="caution">
    <text evidence="2">The sequence shown here is derived from an EMBL/GenBank/DDBJ whole genome shotgun (WGS) entry which is preliminary data.</text>
</comment>
<feature type="compositionally biased region" description="Low complexity" evidence="1">
    <location>
        <begin position="896"/>
        <end position="910"/>
    </location>
</feature>
<sequence>MYALEISTTSPYRSAPYYSLVIRKPYILGQYAAADISLAYEGISDEHVSVTVLHENEAAREVEAAARTAPAFEHDSIVSANDALEEQRSGVSDAPAEADGKGCRLVVRVTALPTKGDAEVRLGETTLNAGDSAIAHDGDMLYLGDGICGTFRYRPLMVGIERNAYPEDYMNDLRRMFGQLGATLVDEPIPSHEAPAIPIGQLYCAAELNDSTNCLAALSYGYSIVQPTYVFEWFAAVAKNAAAPLSTLPAPSRFEVPVRCTNHPTSTTYLRPESDTCPFSLFPIPSTAMTNRSRADLFANRVFFFFTDASATRYWRAVECCGGAVYGPGDVEAAKEAIHALVESQREAGAPANCLPENFYIIIDNTSEAVLLNSGLEAASPELMAFIEEACATSGATHLPVMGDHSLFTALLSNKFYEEPVPLTAEPPTAAGVGYSTAHSDPGDAFVMPLFNLHTDDGEEGAGTTSAGAPRSGYASGGAASSRVRSASRVSERRASSLHRTTAHTLSWSRMRSRSRQRARSLSASTPGQNDGGLFFANSGQHCAGGTTAGHHRRRRLVPFAVQGELRAFIEYFDVLRIRIYAFLVREEPKLDKAITVYHRNYFVDRDTMDYALEVKAQAVDFMERVEDLLASNVCHGPYTESLHRFWADCSDINTKAEHLLHCWDRSMSAAVLPRRILSRRPSSTDSRRATSSRSVTSRGAARAANSPASAAEGACEYQSEHAGPEASQPLEAVSHIHEQPMTAQDAAAAESPATAPNAPSISTSTRTSHRRSSASSPSHSRSGAAAAKPRSIPLAARPPWPECAADSPTVVRARSARRAGSAHACHPPSQQEPEQQTHREGFGEGSTRPEETEDATGALTTTTQVPVEAPEMNRRNNSAPASKRNNSGTTPLRSNGQGAAAHAAANGNGYHQRDASAVVAANGNGNTQQQRARPTRKY</sequence>
<gene>
    <name evidence="2" type="ORF">CGC20_37840</name>
</gene>
<feature type="region of interest" description="Disordered" evidence="1">
    <location>
        <begin position="676"/>
        <end position="728"/>
    </location>
</feature>
<feature type="compositionally biased region" description="Low complexity" evidence="1">
    <location>
        <begin position="918"/>
        <end position="927"/>
    </location>
</feature>
<accession>A0A504Y2K5</accession>
<feature type="compositionally biased region" description="Low complexity" evidence="1">
    <location>
        <begin position="774"/>
        <end position="788"/>
    </location>
</feature>
<dbReference type="Proteomes" id="UP000318821">
    <property type="component" value="Unassembled WGS sequence"/>
</dbReference>
<dbReference type="EMBL" id="RHLD01000040">
    <property type="protein sequence ID" value="TPP55123.1"/>
    <property type="molecule type" value="Genomic_DNA"/>
</dbReference>
<feature type="compositionally biased region" description="Polar residues" evidence="1">
    <location>
        <begin position="876"/>
        <end position="895"/>
    </location>
</feature>
<protein>
    <submittedName>
        <fullName evidence="2">Uncharacterized protein</fullName>
    </submittedName>
</protein>
<feature type="region of interest" description="Disordered" evidence="1">
    <location>
        <begin position="742"/>
        <end position="939"/>
    </location>
</feature>
<dbReference type="VEuPathDB" id="TriTrypDB:LDHU3_17.0750"/>
<evidence type="ECO:0000256" key="1">
    <source>
        <dbReference type="SAM" id="MobiDB-lite"/>
    </source>
</evidence>
<name>A0A504Y2K5_LEIDO</name>
<evidence type="ECO:0000313" key="3">
    <source>
        <dbReference type="Proteomes" id="UP000318821"/>
    </source>
</evidence>
<feature type="compositionally biased region" description="Basic and acidic residues" evidence="1">
    <location>
        <begin position="836"/>
        <end position="851"/>
    </location>
</feature>
<dbReference type="VEuPathDB" id="TriTrypDB:LdBPK_170460.1"/>
<dbReference type="VEuPathDB" id="TriTrypDB:LdCL_170010100"/>
<organism evidence="2 3">
    <name type="scientific">Leishmania donovani</name>
    <dbReference type="NCBI Taxonomy" id="5661"/>
    <lineage>
        <taxon>Eukaryota</taxon>
        <taxon>Discoba</taxon>
        <taxon>Euglenozoa</taxon>
        <taxon>Kinetoplastea</taxon>
        <taxon>Metakinetoplastina</taxon>
        <taxon>Trypanosomatida</taxon>
        <taxon>Trypanosomatidae</taxon>
        <taxon>Leishmaniinae</taxon>
        <taxon>Leishmania</taxon>
    </lineage>
</organism>
<proteinExistence type="predicted"/>